<dbReference type="InterPro" id="IPR001901">
    <property type="entry name" value="Translocase_SecE/Sec61-g"/>
</dbReference>
<organism evidence="10 11">
    <name type="scientific">Clostridium acetireducens DSM 10703</name>
    <dbReference type="NCBI Taxonomy" id="1121290"/>
    <lineage>
        <taxon>Bacteria</taxon>
        <taxon>Bacillati</taxon>
        <taxon>Bacillota</taxon>
        <taxon>Clostridia</taxon>
        <taxon>Eubacteriales</taxon>
        <taxon>Clostridiaceae</taxon>
        <taxon>Clostridium</taxon>
    </lineage>
</organism>
<dbReference type="PANTHER" id="PTHR33910:SF1">
    <property type="entry name" value="PROTEIN TRANSLOCASE SUBUNIT SECE"/>
    <property type="match status" value="1"/>
</dbReference>
<keyword evidence="3 9" id="KW-1003">Cell membrane</keyword>
<proteinExistence type="inferred from homology"/>
<dbReference type="AlphaFoldDB" id="A0A1E8F165"/>
<sequence length="75" mass="8672">MVAQKQLKNKNTSKASKGLIQFLKDIKSEFKRITWASKDNVKKATATVVTFCFIYMVIIASLDYSFNNLYKLIFK</sequence>
<dbReference type="RefSeq" id="WP_070109659.1">
    <property type="nucleotide sequence ID" value="NZ_LZFO01000007.1"/>
</dbReference>
<gene>
    <name evidence="9 10" type="primary">secE</name>
    <name evidence="10" type="ORF">CLOACE_07000</name>
</gene>
<keyword evidence="6 9" id="KW-1133">Transmembrane helix</keyword>
<evidence type="ECO:0000256" key="7">
    <source>
        <dbReference type="ARBA" id="ARBA00023010"/>
    </source>
</evidence>
<comment type="subcellular location">
    <subcellularLocation>
        <location evidence="9">Cell membrane</location>
        <topology evidence="9">Single-pass membrane protein</topology>
    </subcellularLocation>
    <subcellularLocation>
        <location evidence="1">Membrane</location>
    </subcellularLocation>
</comment>
<feature type="transmembrane region" description="Helical" evidence="9">
    <location>
        <begin position="44"/>
        <end position="66"/>
    </location>
</feature>
<comment type="similarity">
    <text evidence="9">Belongs to the SecE/SEC61-gamma family.</text>
</comment>
<dbReference type="PATRIC" id="fig|1121290.3.peg.712"/>
<dbReference type="Gene3D" id="1.20.5.1030">
    <property type="entry name" value="Preprotein translocase secy subunit"/>
    <property type="match status" value="1"/>
</dbReference>
<dbReference type="GO" id="GO:0008320">
    <property type="term" value="F:protein transmembrane transporter activity"/>
    <property type="evidence" value="ECO:0007669"/>
    <property type="project" value="UniProtKB-UniRule"/>
</dbReference>
<evidence type="ECO:0000256" key="4">
    <source>
        <dbReference type="ARBA" id="ARBA00022692"/>
    </source>
</evidence>
<reference evidence="10 11" key="1">
    <citation type="submission" date="2016-06" db="EMBL/GenBank/DDBJ databases">
        <title>Genome sequence of Clostridium acetireducens DSM 10703.</title>
        <authorList>
            <person name="Poehlein A."/>
            <person name="Fluechter S."/>
            <person name="Duerre P."/>
            <person name="Daniel R."/>
        </authorList>
    </citation>
    <scope>NUCLEOTIDE SEQUENCE [LARGE SCALE GENOMIC DNA]</scope>
    <source>
        <strain evidence="10 11">DSM 10703</strain>
    </source>
</reference>
<keyword evidence="11" id="KW-1185">Reference proteome</keyword>
<dbReference type="GO" id="GO:0006605">
    <property type="term" value="P:protein targeting"/>
    <property type="evidence" value="ECO:0007669"/>
    <property type="project" value="UniProtKB-UniRule"/>
</dbReference>
<keyword evidence="5 9" id="KW-0653">Protein transport</keyword>
<dbReference type="GO" id="GO:0005886">
    <property type="term" value="C:plasma membrane"/>
    <property type="evidence" value="ECO:0007669"/>
    <property type="project" value="UniProtKB-SubCell"/>
</dbReference>
<dbReference type="HAMAP" id="MF_00422">
    <property type="entry name" value="SecE"/>
    <property type="match status" value="1"/>
</dbReference>
<comment type="function">
    <text evidence="9">Essential subunit of the Sec protein translocation channel SecYEG. Clamps together the 2 halves of SecY. May contact the channel plug during translocation.</text>
</comment>
<dbReference type="PANTHER" id="PTHR33910">
    <property type="entry name" value="PROTEIN TRANSLOCASE SUBUNIT SECE"/>
    <property type="match status" value="1"/>
</dbReference>
<evidence type="ECO:0000256" key="8">
    <source>
        <dbReference type="ARBA" id="ARBA00023136"/>
    </source>
</evidence>
<dbReference type="GO" id="GO:0009306">
    <property type="term" value="P:protein secretion"/>
    <property type="evidence" value="ECO:0007669"/>
    <property type="project" value="UniProtKB-UniRule"/>
</dbReference>
<evidence type="ECO:0000313" key="11">
    <source>
        <dbReference type="Proteomes" id="UP000175744"/>
    </source>
</evidence>
<dbReference type="EMBL" id="LZFO01000007">
    <property type="protein sequence ID" value="OFI06907.1"/>
    <property type="molecule type" value="Genomic_DNA"/>
</dbReference>
<evidence type="ECO:0000256" key="5">
    <source>
        <dbReference type="ARBA" id="ARBA00022927"/>
    </source>
</evidence>
<dbReference type="Proteomes" id="UP000175744">
    <property type="component" value="Unassembled WGS sequence"/>
</dbReference>
<dbReference type="NCBIfam" id="TIGR00964">
    <property type="entry name" value="secE_bact"/>
    <property type="match status" value="1"/>
</dbReference>
<protein>
    <recommendedName>
        <fullName evidence="9">Protein translocase subunit SecE</fullName>
    </recommendedName>
</protein>
<keyword evidence="4 9" id="KW-0812">Transmembrane</keyword>
<accession>A0A1E8F165</accession>
<evidence type="ECO:0000256" key="1">
    <source>
        <dbReference type="ARBA" id="ARBA00004370"/>
    </source>
</evidence>
<evidence type="ECO:0000256" key="2">
    <source>
        <dbReference type="ARBA" id="ARBA00022448"/>
    </source>
</evidence>
<evidence type="ECO:0000256" key="6">
    <source>
        <dbReference type="ARBA" id="ARBA00022989"/>
    </source>
</evidence>
<dbReference type="InterPro" id="IPR005807">
    <property type="entry name" value="SecE_bac"/>
</dbReference>
<dbReference type="GO" id="GO:0043952">
    <property type="term" value="P:protein transport by the Sec complex"/>
    <property type="evidence" value="ECO:0007669"/>
    <property type="project" value="UniProtKB-UniRule"/>
</dbReference>
<dbReference type="GO" id="GO:0065002">
    <property type="term" value="P:intracellular protein transmembrane transport"/>
    <property type="evidence" value="ECO:0007669"/>
    <property type="project" value="UniProtKB-UniRule"/>
</dbReference>
<dbReference type="STRING" id="1121290.CLAOCE_07000"/>
<comment type="caution">
    <text evidence="10">The sequence shown here is derived from an EMBL/GenBank/DDBJ whole genome shotgun (WGS) entry which is preliminary data.</text>
</comment>
<dbReference type="InterPro" id="IPR038379">
    <property type="entry name" value="SecE_sf"/>
</dbReference>
<keyword evidence="7 9" id="KW-0811">Translocation</keyword>
<evidence type="ECO:0000256" key="9">
    <source>
        <dbReference type="HAMAP-Rule" id="MF_00422"/>
    </source>
</evidence>
<name>A0A1E8F165_9CLOT</name>
<evidence type="ECO:0000313" key="10">
    <source>
        <dbReference type="EMBL" id="OFI06907.1"/>
    </source>
</evidence>
<dbReference type="Pfam" id="PF00584">
    <property type="entry name" value="SecE"/>
    <property type="match status" value="1"/>
</dbReference>
<keyword evidence="2 9" id="KW-0813">Transport</keyword>
<evidence type="ECO:0000256" key="3">
    <source>
        <dbReference type="ARBA" id="ARBA00022475"/>
    </source>
</evidence>
<comment type="subunit">
    <text evidence="9">Component of the Sec protein translocase complex. Heterotrimer consisting of SecY, SecE and SecG subunits. The heterotrimers can form oligomers, although 1 heterotrimer is thought to be able to translocate proteins. Interacts with the ribosome. Interacts with SecDF, and other proteins may be involved. Interacts with SecA.</text>
</comment>
<dbReference type="OrthoDB" id="9799073at2"/>
<keyword evidence="8 9" id="KW-0472">Membrane</keyword>